<evidence type="ECO:0000256" key="7">
    <source>
        <dbReference type="ARBA" id="ARBA00030253"/>
    </source>
</evidence>
<keyword evidence="3" id="KW-0812">Transmembrane</keyword>
<evidence type="ECO:0000256" key="1">
    <source>
        <dbReference type="ARBA" id="ARBA00004141"/>
    </source>
</evidence>
<protein>
    <recommendedName>
        <fullName evidence="7">Heme O synthase</fullName>
    </recommendedName>
</protein>
<evidence type="ECO:0000313" key="9">
    <source>
        <dbReference type="Proteomes" id="UP000823872"/>
    </source>
</evidence>
<evidence type="ECO:0000256" key="5">
    <source>
        <dbReference type="ARBA" id="ARBA00023133"/>
    </source>
</evidence>
<reference evidence="8" key="3">
    <citation type="submission" date="2025-09" db="UniProtKB">
        <authorList>
            <consortium name="Ensembl"/>
        </authorList>
    </citation>
    <scope>IDENTIFICATION</scope>
    <source>
        <strain evidence="8">breed Abyssinian</strain>
    </source>
</reference>
<proteinExistence type="predicted"/>
<reference evidence="8" key="2">
    <citation type="submission" date="2025-08" db="UniProtKB">
        <authorList>
            <consortium name="Ensembl"/>
        </authorList>
    </citation>
    <scope>IDENTIFICATION</scope>
    <source>
        <strain evidence="8">breed Abyssinian</strain>
    </source>
</reference>
<dbReference type="Proteomes" id="UP000823872">
    <property type="component" value="Chromosome B3"/>
</dbReference>
<sequence length="269" mass="30679">MPDSRATVTSPHALSSRLLTGWVRGCVWSLEKRAVQESPPCLHLFRSLSKQWVTFLTPMYVTELDRSLSQQVKWKPESVESPFLENNIFGSGQSRIYEMRPFPHPSLSLPRKPNTKDEKQWGEAKLYLEDLPGTVAQLPNAKLTALSRTWADSRTFSLFPTYFYRNSPRIQCHQLHRPVFWSTIGFKHEYDKKNRPLVRGRMSPWRAMRFQKLPFLPEGVDPLTGVLGVLHIFLCTCCCTPLKRISIADTWVGAIVGATPPVVGWPAAT</sequence>
<dbReference type="PANTHER" id="PTHR43448">
    <property type="entry name" value="PROTOHEME IX FARNESYLTRANSFERASE, MITOCHONDRIAL"/>
    <property type="match status" value="1"/>
</dbReference>
<dbReference type="Ensembl" id="ENSFCTT00005016926.1">
    <property type="protein sequence ID" value="ENSFCTP00005011586.1"/>
    <property type="gene ID" value="ENSFCTG00005006069.1"/>
</dbReference>
<name>A0ABI7WMP9_FELCA</name>
<keyword evidence="4" id="KW-1133">Transmembrane helix</keyword>
<keyword evidence="5" id="KW-0350">Heme biosynthesis</keyword>
<evidence type="ECO:0000313" key="8">
    <source>
        <dbReference type="Ensembl" id="ENSFCTP00005011586.1"/>
    </source>
</evidence>
<dbReference type="InterPro" id="IPR000537">
    <property type="entry name" value="UbiA_prenyltransferase"/>
</dbReference>
<keyword evidence="9" id="KW-1185">Reference proteome</keyword>
<dbReference type="InterPro" id="IPR044878">
    <property type="entry name" value="UbiA_sf"/>
</dbReference>
<dbReference type="Pfam" id="PF01040">
    <property type="entry name" value="UbiA"/>
    <property type="match status" value="1"/>
</dbReference>
<keyword evidence="6" id="KW-0472">Membrane</keyword>
<comment type="subcellular location">
    <subcellularLocation>
        <location evidence="1">Membrane</location>
        <topology evidence="1">Multi-pass membrane protein</topology>
    </subcellularLocation>
</comment>
<evidence type="ECO:0000256" key="3">
    <source>
        <dbReference type="ARBA" id="ARBA00022692"/>
    </source>
</evidence>
<evidence type="ECO:0000256" key="6">
    <source>
        <dbReference type="ARBA" id="ARBA00023136"/>
    </source>
</evidence>
<evidence type="ECO:0000256" key="2">
    <source>
        <dbReference type="ARBA" id="ARBA00022679"/>
    </source>
</evidence>
<dbReference type="GeneTree" id="ENSGT00940000168040"/>
<organism evidence="8 9">
    <name type="scientific">Felis catus</name>
    <name type="common">Cat</name>
    <name type="synonym">Felis silvestris catus</name>
    <dbReference type="NCBI Taxonomy" id="9685"/>
    <lineage>
        <taxon>Eukaryota</taxon>
        <taxon>Metazoa</taxon>
        <taxon>Chordata</taxon>
        <taxon>Craniata</taxon>
        <taxon>Vertebrata</taxon>
        <taxon>Euteleostomi</taxon>
        <taxon>Mammalia</taxon>
        <taxon>Eutheria</taxon>
        <taxon>Laurasiatheria</taxon>
        <taxon>Carnivora</taxon>
        <taxon>Feliformia</taxon>
        <taxon>Felidae</taxon>
        <taxon>Felinae</taxon>
        <taxon>Felis</taxon>
    </lineage>
</organism>
<reference evidence="8 9" key="1">
    <citation type="submission" date="2021-02" db="EMBL/GenBank/DDBJ databases">
        <title>Safari Cat Assemblies.</title>
        <authorList>
            <person name="Bredemeyer K.R."/>
            <person name="Murphy W.J."/>
        </authorList>
    </citation>
    <scope>NUCLEOTIDE SEQUENCE [LARGE SCALE GENOMIC DNA]</scope>
</reference>
<dbReference type="Gene3D" id="1.10.357.140">
    <property type="entry name" value="UbiA prenyltransferase"/>
    <property type="match status" value="1"/>
</dbReference>
<evidence type="ECO:0000256" key="4">
    <source>
        <dbReference type="ARBA" id="ARBA00022989"/>
    </source>
</evidence>
<dbReference type="InterPro" id="IPR006369">
    <property type="entry name" value="Protohaem_IX_farnesylTrfase"/>
</dbReference>
<dbReference type="PANTHER" id="PTHR43448:SF2">
    <property type="entry name" value="PROTOHEME IX FARNESYLTRANSFERASE, MITOCHONDRIAL"/>
    <property type="match status" value="1"/>
</dbReference>
<keyword evidence="2" id="KW-0808">Transferase</keyword>
<accession>A0ABI7WMP9</accession>